<dbReference type="GO" id="GO:0005975">
    <property type="term" value="P:carbohydrate metabolic process"/>
    <property type="evidence" value="ECO:0007669"/>
    <property type="project" value="InterPro"/>
</dbReference>
<feature type="active site" evidence="4">
    <location>
        <position position="203"/>
    </location>
</feature>
<reference evidence="6" key="1">
    <citation type="submission" date="2020-08" db="EMBL/GenBank/DDBJ databases">
        <title>Genome public.</title>
        <authorList>
            <person name="Liu C."/>
            <person name="Sun Q."/>
        </authorList>
    </citation>
    <scope>NUCLEOTIDE SEQUENCE</scope>
    <source>
        <strain evidence="6">NSJ-32</strain>
    </source>
</reference>
<feature type="binding site" evidence="3">
    <location>
        <position position="183"/>
    </location>
    <ligand>
        <name>Zn(2+)</name>
        <dbReference type="ChEBI" id="CHEBI:29105"/>
    </ligand>
</feature>
<dbReference type="PANTHER" id="PTHR42742:SF3">
    <property type="entry name" value="FRUCTOKINASE"/>
    <property type="match status" value="1"/>
</dbReference>
<evidence type="ECO:0000313" key="7">
    <source>
        <dbReference type="Proteomes" id="UP000657006"/>
    </source>
</evidence>
<keyword evidence="1 3" id="KW-0479">Metal-binding</keyword>
<organism evidence="6 7">
    <name type="scientific">Bianquea renquensis</name>
    <dbReference type="NCBI Taxonomy" id="2763661"/>
    <lineage>
        <taxon>Bacteria</taxon>
        <taxon>Bacillati</taxon>
        <taxon>Bacillota</taxon>
        <taxon>Clostridia</taxon>
        <taxon>Eubacteriales</taxon>
        <taxon>Bianqueaceae</taxon>
        <taxon>Bianquea</taxon>
    </lineage>
</organism>
<dbReference type="InterPro" id="IPR046457">
    <property type="entry name" value="PMI_typeI_cat"/>
</dbReference>
<dbReference type="SUPFAM" id="SSF51182">
    <property type="entry name" value="RmlC-like cupins"/>
    <property type="match status" value="1"/>
</dbReference>
<keyword evidence="6" id="KW-0413">Isomerase</keyword>
<keyword evidence="2 3" id="KW-0862">Zinc</keyword>
<evidence type="ECO:0000256" key="4">
    <source>
        <dbReference type="PIRSR" id="PIRSR036894-2"/>
    </source>
</evidence>
<dbReference type="EMBL" id="JACRSQ010000005">
    <property type="protein sequence ID" value="MBC8542863.1"/>
    <property type="molecule type" value="Genomic_DNA"/>
</dbReference>
<name>A0A926DRU3_9FIRM</name>
<feature type="binding site" evidence="3">
    <location>
        <position position="106"/>
    </location>
    <ligand>
        <name>Zn(2+)</name>
        <dbReference type="ChEBI" id="CHEBI:29105"/>
    </ligand>
</feature>
<protein>
    <submittedName>
        <fullName evidence="6">Class I mannose-6-phosphate isomerase</fullName>
    </submittedName>
</protein>
<dbReference type="AlphaFoldDB" id="A0A926DRU3"/>
<comment type="caution">
    <text evidence="6">The sequence shown here is derived from an EMBL/GenBank/DDBJ whole genome shotgun (WGS) entry which is preliminary data.</text>
</comment>
<dbReference type="RefSeq" id="WP_177718964.1">
    <property type="nucleotide sequence ID" value="NZ_JACRSQ010000005.1"/>
</dbReference>
<dbReference type="InterPro" id="IPR014710">
    <property type="entry name" value="RmlC-like_jellyroll"/>
</dbReference>
<dbReference type="InterPro" id="IPR011051">
    <property type="entry name" value="RmlC_Cupin_sf"/>
</dbReference>
<evidence type="ECO:0000313" key="6">
    <source>
        <dbReference type="EMBL" id="MBC8542863.1"/>
    </source>
</evidence>
<dbReference type="PIRSF" id="PIRSF036894">
    <property type="entry name" value="PMI_Firm_short"/>
    <property type="match status" value="1"/>
</dbReference>
<evidence type="ECO:0000259" key="5">
    <source>
        <dbReference type="Pfam" id="PF20511"/>
    </source>
</evidence>
<evidence type="ECO:0000256" key="3">
    <source>
        <dbReference type="PIRSR" id="PIRSR036894-1"/>
    </source>
</evidence>
<dbReference type="InterPro" id="IPR014628">
    <property type="entry name" value="Man6P_isomerase_Firm_short"/>
</dbReference>
<dbReference type="GO" id="GO:0008270">
    <property type="term" value="F:zinc ion binding"/>
    <property type="evidence" value="ECO:0007669"/>
    <property type="project" value="InterPro"/>
</dbReference>
<proteinExistence type="predicted"/>
<dbReference type="PANTHER" id="PTHR42742">
    <property type="entry name" value="TRANSCRIPTIONAL REPRESSOR MPRA"/>
    <property type="match status" value="1"/>
</dbReference>
<comment type="cofactor">
    <cofactor evidence="3">
        <name>Zn(2+)</name>
        <dbReference type="ChEBI" id="CHEBI:29105"/>
    </cofactor>
    <text evidence="3">Binds 1 zinc ion per subunit.</text>
</comment>
<feature type="domain" description="Phosphomannose isomerase type I catalytic" evidence="5">
    <location>
        <begin position="10"/>
        <end position="117"/>
    </location>
</feature>
<feature type="binding site" evidence="3">
    <location>
        <position position="125"/>
    </location>
    <ligand>
        <name>Zn(2+)</name>
        <dbReference type="ChEBI" id="CHEBI:29105"/>
    </ligand>
</feature>
<keyword evidence="7" id="KW-1185">Reference proteome</keyword>
<evidence type="ECO:0000256" key="2">
    <source>
        <dbReference type="ARBA" id="ARBA00022833"/>
    </source>
</evidence>
<gene>
    <name evidence="6" type="ORF">H8730_04795</name>
</gene>
<dbReference type="InterPro" id="IPR051804">
    <property type="entry name" value="Carb_Metab_Reg_Kinase/Isom"/>
</dbReference>
<dbReference type="Pfam" id="PF20511">
    <property type="entry name" value="PMI_typeI_cat"/>
    <property type="match status" value="1"/>
</dbReference>
<evidence type="ECO:0000256" key="1">
    <source>
        <dbReference type="ARBA" id="ARBA00022723"/>
    </source>
</evidence>
<accession>A0A926DRU3</accession>
<dbReference type="GO" id="GO:0004476">
    <property type="term" value="F:mannose-6-phosphate isomerase activity"/>
    <property type="evidence" value="ECO:0007669"/>
    <property type="project" value="InterPro"/>
</dbReference>
<dbReference type="Gene3D" id="2.60.120.10">
    <property type="entry name" value="Jelly Rolls"/>
    <property type="match status" value="2"/>
</dbReference>
<dbReference type="Proteomes" id="UP000657006">
    <property type="component" value="Unassembled WGS sequence"/>
</dbReference>
<sequence length="317" mass="34740">MNVEIVQPMKLSPVYKDMIWGGSGLREYLHKPIPSEHTGESWEVSAHPSGQSRIAGGPCQGMTLGEAVSRLGADLVGTEVWKRYGNKFPLLIKFIDAHDKLSVQVHPNDEQARRLEGAGESGKTEMWYVLHAQPGAKLVYGFKREIAEDELEDSIASGTIESLLNWVDVKAGDTFFIPAGTLHAIGAGILIAEIQQSSDTTYRVYDYNRLGLDGKPRQLHVEKALQVVNRASSLGEERSDIDAGVCCPFFETKRVRFRGEEAMAVPRERFEILICLEGSGTANDVEFGIGDVILLPAAMGTCLTKGEGMLLKTHVAL</sequence>
<dbReference type="CDD" id="cd07010">
    <property type="entry name" value="cupin_PMI_type_I_N_bac"/>
    <property type="match status" value="1"/>
</dbReference>